<dbReference type="Gene3D" id="1.10.357.100">
    <property type="entry name" value="Dsl1p vesicle tethering complex, Tip20p subunit, domain C"/>
    <property type="match status" value="1"/>
</dbReference>
<accession>K0KGJ4</accession>
<dbReference type="Gene3D" id="1.20.58.670">
    <property type="entry name" value="Dsl1p vesicle tethering complex, Tip20p subunit, domain D"/>
    <property type="match status" value="1"/>
</dbReference>
<dbReference type="Gene3D" id="1.20.58.1420">
    <property type="entry name" value="Dsl1p vesicle tethering complex, Tip20p subunit, domain B"/>
    <property type="match status" value="1"/>
</dbReference>
<evidence type="ECO:0000313" key="2">
    <source>
        <dbReference type="Proteomes" id="UP000009328"/>
    </source>
</evidence>
<dbReference type="HOGENOM" id="CLU_362947_0_0_1"/>
<proteinExistence type="predicted"/>
<dbReference type="PANTHER" id="PTHR13520">
    <property type="entry name" value="RAD50-INTERACTING PROTEIN 1 RINT-1"/>
    <property type="match status" value="1"/>
</dbReference>
<dbReference type="Proteomes" id="UP000009328">
    <property type="component" value="Unassembled WGS sequence"/>
</dbReference>
<protein>
    <recommendedName>
        <fullName evidence="3">RAD50-interacting protein 1</fullName>
    </recommendedName>
</protein>
<dbReference type="PROSITE" id="PS51386">
    <property type="entry name" value="RINT1_TIP20"/>
    <property type="match status" value="1"/>
</dbReference>
<dbReference type="EMBL" id="CAIF01000015">
    <property type="protein sequence ID" value="CCH41297.1"/>
    <property type="molecule type" value="Genomic_DNA"/>
</dbReference>
<evidence type="ECO:0000313" key="1">
    <source>
        <dbReference type="EMBL" id="CCH41297.1"/>
    </source>
</evidence>
<dbReference type="InParanoid" id="K0KGJ4"/>
<dbReference type="InterPro" id="IPR042042">
    <property type="entry name" value="Tip20p_domB"/>
</dbReference>
<keyword evidence="2" id="KW-1185">Reference proteome</keyword>
<dbReference type="AlphaFoldDB" id="K0KGJ4"/>
<dbReference type="InterPro" id="IPR042044">
    <property type="entry name" value="EXOC6PINT-1/Sec15/Tip20_C_dom2"/>
</dbReference>
<reference evidence="1 2" key="1">
    <citation type="journal article" date="2012" name="Eukaryot. Cell">
        <title>Draft genome sequence of Wickerhamomyces ciferrii NRRL Y-1031 F-60-10.</title>
        <authorList>
            <person name="Schneider J."/>
            <person name="Andrea H."/>
            <person name="Blom J."/>
            <person name="Jaenicke S."/>
            <person name="Ruckert C."/>
            <person name="Schorsch C."/>
            <person name="Szczepanowski R."/>
            <person name="Farwick M."/>
            <person name="Goesmann A."/>
            <person name="Puhler A."/>
            <person name="Schaffer S."/>
            <person name="Tauch A."/>
            <person name="Kohler T."/>
            <person name="Brinkrolf K."/>
        </authorList>
    </citation>
    <scope>NUCLEOTIDE SEQUENCE [LARGE SCALE GENOMIC DNA]</scope>
    <source>
        <strain evidence="2">ATCC 14091 / BCRC 22168 / CBS 111 / JCM 3599 / NBRC 0793 / NRRL Y-1031 F-60-10</strain>
    </source>
</reference>
<dbReference type="FunCoup" id="K0KGJ4">
    <property type="interactions" value="139"/>
</dbReference>
<sequence length="717" mass="83645">MATLNQWFSSIEDLGSINDKIKALEAERESLQVKSDPNQQQQNGGKLESIGVNVQELSKQLEFSIANSDVATIDALIIGHGEIPSLIAAKNLVLERQRLLNLKNQQLKSSKIEDRLNQVIDFHFDELKSIKNELSTVEDSSLQNSLYEKLDSLVLSLKPQYYNLLVESNGSSKWLNSASVPTKLLTDFHNLLDLQSLLHNQPIYPEPLWSFEILSKNFQVSFDYHFNTQKDTNRIDRPELFFNYLTNYLSSHLSKVNKNFTLHNTSYSDRFCHSEFITALLKPVNLKFQQILEILRDQLESSISDDKVQLMIHLIKETITLDQTLIRDFYYDPLGDGQWQGIFANFTYKDLEYWLNYELKLNLNNYESIINSSKNFQIDYTSVDDVQLKPTVSSIKLKYLLENITNNFHKFFILNYEYNSNLKKFKLKFFANIYLKILESYYERLNDGFQAFNELFKKTRSVLQPNKNSNDIDISGTNGLERLFRIYCSLKYIINALNYWEKEYIFIQLNHLFNEYSTKHTQSLFTSILSDYNNLAIKTMDLITSFYSKSSIALLKNYNQLNVWNDRSSNSQPTEFTPQLASFINTEQDLLQFTSNIVSNTDYIIIKNSLSKTIADFFFQNIIKSNHFSHKGIKQLELDFSIVWEKLQLSKKFPLYKKLIEGFLIMNLNDDQIQQFGPFNTVSQFAKNAKFDVLRDSLQLEYLSDGDLLDLLLRVHS</sequence>
<organism evidence="1 2">
    <name type="scientific">Wickerhamomyces ciferrii (strain ATCC 14091 / BCRC 22168 / CBS 111 / JCM 3599 / NBRC 0793 / NRRL Y-1031 F-60-10)</name>
    <name type="common">Yeast</name>
    <name type="synonym">Pichia ciferrii</name>
    <dbReference type="NCBI Taxonomy" id="1206466"/>
    <lineage>
        <taxon>Eukaryota</taxon>
        <taxon>Fungi</taxon>
        <taxon>Dikarya</taxon>
        <taxon>Ascomycota</taxon>
        <taxon>Saccharomycotina</taxon>
        <taxon>Saccharomycetes</taxon>
        <taxon>Phaffomycetales</taxon>
        <taxon>Wickerhamomycetaceae</taxon>
        <taxon>Wickerhamomyces</taxon>
    </lineage>
</organism>
<dbReference type="GO" id="GO:0060628">
    <property type="term" value="P:regulation of ER to Golgi vesicle-mediated transport"/>
    <property type="evidence" value="ECO:0007669"/>
    <property type="project" value="TreeGrafter"/>
</dbReference>
<evidence type="ECO:0008006" key="3">
    <source>
        <dbReference type="Google" id="ProtNLM"/>
    </source>
</evidence>
<dbReference type="eggNOG" id="KOG2218">
    <property type="taxonomic scope" value="Eukaryota"/>
</dbReference>
<dbReference type="PANTHER" id="PTHR13520:SF0">
    <property type="entry name" value="RAD50-INTERACTING PROTEIN 1"/>
    <property type="match status" value="1"/>
</dbReference>
<dbReference type="GO" id="GO:0070939">
    <property type="term" value="C:Dsl1/NZR complex"/>
    <property type="evidence" value="ECO:0007669"/>
    <property type="project" value="InterPro"/>
</dbReference>
<dbReference type="GO" id="GO:0006888">
    <property type="term" value="P:endoplasmic reticulum to Golgi vesicle-mediated transport"/>
    <property type="evidence" value="ECO:0007669"/>
    <property type="project" value="InterPro"/>
</dbReference>
<dbReference type="Pfam" id="PF04437">
    <property type="entry name" value="RINT1_TIP1"/>
    <property type="match status" value="1"/>
</dbReference>
<dbReference type="STRING" id="1206466.K0KGJ4"/>
<dbReference type="GO" id="GO:0006890">
    <property type="term" value="P:retrograde vesicle-mediated transport, Golgi to endoplasmic reticulum"/>
    <property type="evidence" value="ECO:0007669"/>
    <property type="project" value="InterPro"/>
</dbReference>
<dbReference type="InterPro" id="IPR042043">
    <property type="entry name" value="Tip20p_domC"/>
</dbReference>
<comment type="caution">
    <text evidence="1">The sequence shown here is derived from an EMBL/GenBank/DDBJ whole genome shotgun (WGS) entry which is preliminary data.</text>
</comment>
<dbReference type="InterPro" id="IPR007528">
    <property type="entry name" value="RINT1_Tip20"/>
</dbReference>
<name>K0KGJ4_WICCF</name>
<gene>
    <name evidence="1" type="ORF">BN7_834</name>
</gene>